<dbReference type="PANTHER" id="PTHR47893:SF1">
    <property type="entry name" value="REGULATORY PROTEIN PCHR"/>
    <property type="match status" value="1"/>
</dbReference>
<dbReference type="Gene3D" id="1.10.10.60">
    <property type="entry name" value="Homeodomain-like"/>
    <property type="match status" value="1"/>
</dbReference>
<dbReference type="InterPro" id="IPR020449">
    <property type="entry name" value="Tscrpt_reg_AraC-type_HTH"/>
</dbReference>
<name>A0A7K1KQX7_9BACT</name>
<dbReference type="SMART" id="SM00342">
    <property type="entry name" value="HTH_ARAC"/>
    <property type="match status" value="1"/>
</dbReference>
<accession>A0A7K1KQX7</accession>
<evidence type="ECO:0000256" key="4">
    <source>
        <dbReference type="SAM" id="MobiDB-lite"/>
    </source>
</evidence>
<dbReference type="AlphaFoldDB" id="A0A7K1KQX7"/>
<dbReference type="PRINTS" id="PR00032">
    <property type="entry name" value="HTHARAC"/>
</dbReference>
<evidence type="ECO:0000313" key="6">
    <source>
        <dbReference type="EMBL" id="MUM78505.1"/>
    </source>
</evidence>
<sequence>MRQLATDPGSKSHSPGESGRHLPVRDFPSLAGREKAVWYGRLWKEVRLNAGLTLTLFDASLPRGFSLEFAKSNHMIDFGFFLEGSFVNRVDSPAFGRRELHNRAGDYGMGYMPEMSGVVELPVNRRIRMVHVHVSPSALGVMLGRDVGRLPSCLGRVLNGRGDVGFVLQKRQNPLVRAVANELFYGASNATGLQMYLEGKTLELLALVLTDDADGGTERVLCPRMNEALHSIRSDLEERHASPPTLAELSSKYHLPVVNIQAGFKSLFGMSAFAFVQEYRLQRARRLFVEGDMNVSEVAWDIGYTNLSHFSSAFRKRFGVLPKAYLQSVRERLHTPCRRSRP</sequence>
<evidence type="ECO:0000313" key="7">
    <source>
        <dbReference type="Proteomes" id="UP000461162"/>
    </source>
</evidence>
<evidence type="ECO:0000256" key="1">
    <source>
        <dbReference type="ARBA" id="ARBA00023015"/>
    </source>
</evidence>
<dbReference type="InterPro" id="IPR009057">
    <property type="entry name" value="Homeodomain-like_sf"/>
</dbReference>
<dbReference type="InterPro" id="IPR053142">
    <property type="entry name" value="PchR_regulatory_protein"/>
</dbReference>
<evidence type="ECO:0000256" key="2">
    <source>
        <dbReference type="ARBA" id="ARBA00023125"/>
    </source>
</evidence>
<evidence type="ECO:0000256" key="3">
    <source>
        <dbReference type="ARBA" id="ARBA00023163"/>
    </source>
</evidence>
<comment type="caution">
    <text evidence="6">The sequence shown here is derived from an EMBL/GenBank/DDBJ whole genome shotgun (WGS) entry which is preliminary data.</text>
</comment>
<dbReference type="Pfam" id="PF12833">
    <property type="entry name" value="HTH_18"/>
    <property type="match status" value="1"/>
</dbReference>
<dbReference type="GO" id="GO:0043565">
    <property type="term" value="F:sequence-specific DNA binding"/>
    <property type="evidence" value="ECO:0007669"/>
    <property type="project" value="InterPro"/>
</dbReference>
<dbReference type="Proteomes" id="UP000461162">
    <property type="component" value="Unassembled WGS sequence"/>
</dbReference>
<dbReference type="GO" id="GO:0003700">
    <property type="term" value="F:DNA-binding transcription factor activity"/>
    <property type="evidence" value="ECO:0007669"/>
    <property type="project" value="InterPro"/>
</dbReference>
<evidence type="ECO:0000259" key="5">
    <source>
        <dbReference type="PROSITE" id="PS01124"/>
    </source>
</evidence>
<organism evidence="6 7">
    <name type="scientific">Pseudodesulfovibrio alkaliphilus</name>
    <dbReference type="NCBI Taxonomy" id="2661613"/>
    <lineage>
        <taxon>Bacteria</taxon>
        <taxon>Pseudomonadati</taxon>
        <taxon>Thermodesulfobacteriota</taxon>
        <taxon>Desulfovibrionia</taxon>
        <taxon>Desulfovibrionales</taxon>
        <taxon>Desulfovibrionaceae</taxon>
    </lineage>
</organism>
<dbReference type="PANTHER" id="PTHR47893">
    <property type="entry name" value="REGULATORY PROTEIN PCHR"/>
    <property type="match status" value="1"/>
</dbReference>
<gene>
    <name evidence="6" type="ORF">GKC30_12750</name>
</gene>
<dbReference type="InterPro" id="IPR018060">
    <property type="entry name" value="HTH_AraC"/>
</dbReference>
<reference evidence="6 7" key="1">
    <citation type="submission" date="2019-11" db="EMBL/GenBank/DDBJ databases">
        <title>Pseudodesulfovibrio alkaliphilus, sp. nov., an alkaliphilic sulfate-reducing bacteria from mud volcano of Taman peninsula, Russia.</title>
        <authorList>
            <person name="Frolova A."/>
            <person name="Merkel A.Y."/>
            <person name="Slobodkin A.I."/>
        </authorList>
    </citation>
    <scope>NUCLEOTIDE SEQUENCE [LARGE SCALE GENOMIC DNA]</scope>
    <source>
        <strain evidence="6 7">F-1</strain>
    </source>
</reference>
<keyword evidence="1" id="KW-0805">Transcription regulation</keyword>
<protein>
    <submittedName>
        <fullName evidence="6">Helix-turn-helix domain-containing protein</fullName>
    </submittedName>
</protein>
<keyword evidence="2" id="KW-0238">DNA-binding</keyword>
<dbReference type="PROSITE" id="PS01124">
    <property type="entry name" value="HTH_ARAC_FAMILY_2"/>
    <property type="match status" value="1"/>
</dbReference>
<feature type="region of interest" description="Disordered" evidence="4">
    <location>
        <begin position="1"/>
        <end position="25"/>
    </location>
</feature>
<proteinExistence type="predicted"/>
<keyword evidence="3" id="KW-0804">Transcription</keyword>
<dbReference type="RefSeq" id="WP_155935311.1">
    <property type="nucleotide sequence ID" value="NZ_WODC01000009.1"/>
</dbReference>
<keyword evidence="7" id="KW-1185">Reference proteome</keyword>
<feature type="domain" description="HTH araC/xylS-type" evidence="5">
    <location>
        <begin position="226"/>
        <end position="328"/>
    </location>
</feature>
<dbReference type="EMBL" id="WODC01000009">
    <property type="protein sequence ID" value="MUM78505.1"/>
    <property type="molecule type" value="Genomic_DNA"/>
</dbReference>
<dbReference type="SUPFAM" id="SSF46689">
    <property type="entry name" value="Homeodomain-like"/>
    <property type="match status" value="1"/>
</dbReference>